<accession>D8PNY2</accession>
<name>D8PNY2_SCHCM</name>
<sequence>MADPYSYNEAAIRAYSISIAEHTLKQYRALLKHHDALLKQQEVALQRQKTRSASGRGTPTVHARAQLEKSVHDVEQLEARLKMLRVDDREASPPPVARKAPAPKKSEYNRLMSFDATDDPIRPGRGQTRRVARGDDRGLADAPKREAVDIVEALMAHLGAALMADEPAHRVTG</sequence>
<gene>
    <name evidence="2" type="ORF">SCHCODRAFT_102446</name>
</gene>
<proteinExistence type="predicted"/>
<feature type="region of interest" description="Disordered" evidence="1">
    <location>
        <begin position="85"/>
        <end position="140"/>
    </location>
</feature>
<dbReference type="AlphaFoldDB" id="D8PNY2"/>
<dbReference type="InParanoid" id="D8PNY2"/>
<dbReference type="HOGENOM" id="CLU_1548502_0_0_1"/>
<evidence type="ECO:0000313" key="3">
    <source>
        <dbReference type="Proteomes" id="UP000007431"/>
    </source>
</evidence>
<reference evidence="2 3" key="1">
    <citation type="journal article" date="2010" name="Nat. Biotechnol.">
        <title>Genome sequence of the model mushroom Schizophyllum commune.</title>
        <authorList>
            <person name="Ohm R.A."/>
            <person name="de Jong J.F."/>
            <person name="Lugones L.G."/>
            <person name="Aerts A."/>
            <person name="Kothe E."/>
            <person name="Stajich J.E."/>
            <person name="de Vries R.P."/>
            <person name="Record E."/>
            <person name="Levasseur A."/>
            <person name="Baker S.E."/>
            <person name="Bartholomew K.A."/>
            <person name="Coutinho P.M."/>
            <person name="Erdmann S."/>
            <person name="Fowler T.J."/>
            <person name="Gathman A.C."/>
            <person name="Lombard V."/>
            <person name="Henrissat B."/>
            <person name="Knabe N."/>
            <person name="Kuees U."/>
            <person name="Lilly W.W."/>
            <person name="Lindquist E."/>
            <person name="Lucas S."/>
            <person name="Magnuson J.K."/>
            <person name="Piumi F."/>
            <person name="Raudaskoski M."/>
            <person name="Salamov A."/>
            <person name="Schmutz J."/>
            <person name="Schwarze F.W.M.R."/>
            <person name="vanKuyk P.A."/>
            <person name="Horton J.S."/>
            <person name="Grigoriev I.V."/>
            <person name="Woesten H.A.B."/>
        </authorList>
    </citation>
    <scope>NUCLEOTIDE SEQUENCE [LARGE SCALE GENOMIC DNA]</scope>
    <source>
        <strain evidence="3">H4-8 / FGSC 9210</strain>
    </source>
</reference>
<dbReference type="Proteomes" id="UP000007431">
    <property type="component" value="Unassembled WGS sequence"/>
</dbReference>
<feature type="non-terminal residue" evidence="2">
    <location>
        <position position="173"/>
    </location>
</feature>
<organism evidence="3">
    <name type="scientific">Schizophyllum commune (strain H4-8 / FGSC 9210)</name>
    <name type="common">Split gill fungus</name>
    <dbReference type="NCBI Taxonomy" id="578458"/>
    <lineage>
        <taxon>Eukaryota</taxon>
        <taxon>Fungi</taxon>
        <taxon>Dikarya</taxon>
        <taxon>Basidiomycota</taxon>
        <taxon>Agaricomycotina</taxon>
        <taxon>Agaricomycetes</taxon>
        <taxon>Agaricomycetidae</taxon>
        <taxon>Agaricales</taxon>
        <taxon>Schizophyllaceae</taxon>
        <taxon>Schizophyllum</taxon>
    </lineage>
</organism>
<dbReference type="VEuPathDB" id="FungiDB:SCHCODRAFT_02499047"/>
<dbReference type="EMBL" id="GL377302">
    <property type="protein sequence ID" value="EFJ01568.1"/>
    <property type="molecule type" value="Genomic_DNA"/>
</dbReference>
<evidence type="ECO:0000313" key="2">
    <source>
        <dbReference type="EMBL" id="EFJ01568.1"/>
    </source>
</evidence>
<keyword evidence="3" id="KW-1185">Reference proteome</keyword>
<protein>
    <submittedName>
        <fullName evidence="2">Uncharacterized protein</fullName>
    </submittedName>
</protein>
<evidence type="ECO:0000256" key="1">
    <source>
        <dbReference type="SAM" id="MobiDB-lite"/>
    </source>
</evidence>